<evidence type="ECO:0000313" key="2">
    <source>
        <dbReference type="Proteomes" id="UP001327093"/>
    </source>
</evidence>
<sequence length="45" mass="5009">MSTSKPAGSRPAADLRIDSRISFGNSLQAQYMLEPSRMFFQRTSA</sequence>
<dbReference type="Proteomes" id="UP001327093">
    <property type="component" value="Unassembled WGS sequence"/>
</dbReference>
<comment type="caution">
    <text evidence="1">The sequence shown here is derived from an EMBL/GenBank/DDBJ whole genome shotgun (WGS) entry which is preliminary data.</text>
</comment>
<proteinExistence type="predicted"/>
<keyword evidence="2" id="KW-1185">Reference proteome</keyword>
<evidence type="ECO:0000313" key="1">
    <source>
        <dbReference type="EMBL" id="MEB3367253.1"/>
    </source>
</evidence>
<organism evidence="1 2">
    <name type="scientific">Saccharopolyspora mangrovi</name>
    <dbReference type="NCBI Taxonomy" id="3082379"/>
    <lineage>
        <taxon>Bacteria</taxon>
        <taxon>Bacillati</taxon>
        <taxon>Actinomycetota</taxon>
        <taxon>Actinomycetes</taxon>
        <taxon>Pseudonocardiales</taxon>
        <taxon>Pseudonocardiaceae</taxon>
        <taxon>Saccharopolyspora</taxon>
    </lineage>
</organism>
<dbReference type="RefSeq" id="WP_324264809.1">
    <property type="nucleotide sequence ID" value="NZ_JAWLNX010000004.1"/>
</dbReference>
<accession>A0ABU6A6R6</accession>
<gene>
    <name evidence="1" type="ORF">R4I43_07535</name>
</gene>
<dbReference type="EMBL" id="JAWLNX010000004">
    <property type="protein sequence ID" value="MEB3367253.1"/>
    <property type="molecule type" value="Genomic_DNA"/>
</dbReference>
<reference evidence="1 2" key="1">
    <citation type="submission" date="2023-10" db="EMBL/GenBank/DDBJ databases">
        <title>Saccharopolyspora sp. nov., isolated from mangrove soil.</title>
        <authorList>
            <person name="Lu Y."/>
            <person name="Liu W."/>
        </authorList>
    </citation>
    <scope>NUCLEOTIDE SEQUENCE [LARGE SCALE GENOMIC DNA]</scope>
    <source>
        <strain evidence="1 2">S2-29</strain>
    </source>
</reference>
<name>A0ABU6A6R6_9PSEU</name>
<protein>
    <submittedName>
        <fullName evidence="1">Uncharacterized protein</fullName>
    </submittedName>
</protein>